<protein>
    <submittedName>
        <fullName evidence="10">Zinc finger MYM-type containing 2</fullName>
    </submittedName>
</protein>
<sequence length="1171" mass="132693">MDTSPLGGLELSEHTPGLLGNTTMAAGLANVGNTFGGPPSSLVSRPNKFQNSPIEDDDDVVFIEPIQPPQNSASLIADQRNIAFTSSKNEELQANDCKMLPPPKDLNSQKGSVSETIIIDDEEDIETNQGQEKNASSFNERRLPECKNRANDMEFSASSFSRSKTKTGVGPFNPGRMNVAGDVFQNGESVTHHNPDSWISQSASFPRNQKQPGVDSLSPVASLPKQIFQPSAQQQPSKQVKVTCANCKKPLQKGQTAYQRKGSAHLFCSTTCLSSFSHKPTPKKLCVMCRKDITTMKGTIVAQVDSSESFQEFCSTSCLSFYEDKQNPSKGVLNKSRCTICGKLTEIRHEVSFKNMTHKLCSDHCFNRYRMANGLIMNCCEHCGEYLPSKGAGNNILTIDGQQKRFCCQNCVGEYKQTLSVQSSTNGQFVSPSDIQLKCNYCKSSFCSKPEVLEWENKVYQFCSRACSDDYKKLHCIVTYCEYCQEEKTLHETVNFSGIKRPFCSEGCKLLYKQDFARRLGLRCVTCNYCSQLCKKGATKELDGVVRDFCSEECCKKFQDWYYKAARCDCCKSQGTLKEKVQWRGEMKHFCDQHCLLRFYCQQNEPNLATQKGPENLHYDQGCQTPRTKITGSAPPPSPTPNREMKNKAVLCKPLTMTKATYCKPHMQTKSCQTEDDWKKEYVPVPIPVPVYVPVPMNMYSQNVPVPTMVPVPVPVPVFLPTTLDSSEKILAAIEELRGKVPSNPLETELLNLSGMVPEHDGKVEVSDGASVIVESNLLNSETEARTSLPDVPYEPDLDIEIDFPRATEELDTENEFLLPPVFGEEYEEQPRPRSKKKGVKRKAVSEYQSHDDSSENSECSFPFKYAYGVNAWKHWVKSRYLDEELPELEELKSTKSVKLKEDLLSHTSAELNYGLTHFVNEIRRPNGENYAPDSIYYLCLGIQEYLYGSNRKDNIFIDPIYHTFEQELNKILRSWQPSILPDGSIFSRVEEDYLWRIKQLGSHSPVALLNTLFYFNTKYFGLKTVEQHLRLSFGTVFRQWKKNPLTMESKACLRYQVSSLCRADSEDKITTGKRKHEDDEPVFEQIENTSDPARCPVKMFECYLSKSPQNLNQRTDMFYLQPECSVSAESPIWYTATSLDRSTLENMLVRVLLVKDIYDKDNYELDEDID</sequence>
<feature type="domain" description="TRASH" evidence="9">
    <location>
        <begin position="286"/>
        <end position="326"/>
    </location>
</feature>
<organism evidence="10 11">
    <name type="scientific">Accipiter nisus</name>
    <name type="common">Eurasian sparrowhawk</name>
    <dbReference type="NCBI Taxonomy" id="211598"/>
    <lineage>
        <taxon>Eukaryota</taxon>
        <taxon>Metazoa</taxon>
        <taxon>Chordata</taxon>
        <taxon>Craniata</taxon>
        <taxon>Vertebrata</taxon>
        <taxon>Euteleostomi</taxon>
        <taxon>Archelosauria</taxon>
        <taxon>Archosauria</taxon>
        <taxon>Dinosauria</taxon>
        <taxon>Saurischia</taxon>
        <taxon>Theropoda</taxon>
        <taxon>Coelurosauria</taxon>
        <taxon>Aves</taxon>
        <taxon>Neognathae</taxon>
        <taxon>Neoaves</taxon>
        <taxon>Telluraves</taxon>
        <taxon>Accipitrimorphae</taxon>
        <taxon>Accipitriformes</taxon>
        <taxon>Accipitridae</taxon>
        <taxon>Accipitrinae</taxon>
        <taxon>Accipiter</taxon>
    </lineage>
</organism>
<feature type="domain" description="TRASH" evidence="9">
    <location>
        <begin position="568"/>
        <end position="603"/>
    </location>
</feature>
<feature type="compositionally biased region" description="Polar residues" evidence="8">
    <location>
        <begin position="197"/>
        <end position="211"/>
    </location>
</feature>
<dbReference type="PANTHER" id="PTHR45736">
    <property type="entry name" value="ZINC FINGER MYM-TYPE PROTEIN"/>
    <property type="match status" value="1"/>
</dbReference>
<feature type="domain" description="TRASH" evidence="9">
    <location>
        <begin position="380"/>
        <end position="419"/>
    </location>
</feature>
<evidence type="ECO:0000259" key="9">
    <source>
        <dbReference type="SMART" id="SM00746"/>
    </source>
</evidence>
<evidence type="ECO:0000256" key="2">
    <source>
        <dbReference type="ARBA" id="ARBA00022553"/>
    </source>
</evidence>
<evidence type="ECO:0000256" key="3">
    <source>
        <dbReference type="ARBA" id="ARBA00022723"/>
    </source>
</evidence>
<dbReference type="InterPro" id="IPR011017">
    <property type="entry name" value="TRASH_dom"/>
</dbReference>
<name>A0A8B9MSK8_9AVES</name>
<evidence type="ECO:0000256" key="6">
    <source>
        <dbReference type="ARBA" id="ARBA00022833"/>
    </source>
</evidence>
<evidence type="ECO:0000256" key="5">
    <source>
        <dbReference type="ARBA" id="ARBA00022771"/>
    </source>
</evidence>
<dbReference type="InterPro" id="IPR021893">
    <property type="entry name" value="ZMYM2-like_C"/>
</dbReference>
<dbReference type="Pfam" id="PF06467">
    <property type="entry name" value="zf-FCS"/>
    <property type="match status" value="8"/>
</dbReference>
<feature type="compositionally biased region" description="Basic residues" evidence="8">
    <location>
        <begin position="833"/>
        <end position="843"/>
    </location>
</feature>
<keyword evidence="11" id="KW-1185">Reference proteome</keyword>
<proteinExistence type="predicted"/>
<feature type="domain" description="TRASH" evidence="9">
    <location>
        <begin position="481"/>
        <end position="516"/>
    </location>
</feature>
<dbReference type="InterPro" id="IPR010507">
    <property type="entry name" value="Znf_MYM"/>
</dbReference>
<feature type="domain" description="TRASH" evidence="9">
    <location>
        <begin position="244"/>
        <end position="280"/>
    </location>
</feature>
<dbReference type="PANTHER" id="PTHR45736:SF6">
    <property type="entry name" value="ZINC FINGER MYM-TYPE PROTEIN 2"/>
    <property type="match status" value="1"/>
</dbReference>
<keyword evidence="3" id="KW-0479">Metal-binding</keyword>
<evidence type="ECO:0000313" key="11">
    <source>
        <dbReference type="Proteomes" id="UP000694541"/>
    </source>
</evidence>
<dbReference type="SMART" id="SM00746">
    <property type="entry name" value="TRASH"/>
    <property type="match status" value="8"/>
</dbReference>
<keyword evidence="1" id="KW-1017">Isopeptide bond</keyword>
<keyword evidence="2" id="KW-0597">Phosphoprotein</keyword>
<accession>A0A8B9MSK8</accession>
<evidence type="ECO:0000256" key="4">
    <source>
        <dbReference type="ARBA" id="ARBA00022737"/>
    </source>
</evidence>
<keyword evidence="6" id="KW-0862">Zinc</keyword>
<dbReference type="Pfam" id="PF25561">
    <property type="entry name" value="QRICH1"/>
    <property type="match status" value="1"/>
</dbReference>
<dbReference type="AlphaFoldDB" id="A0A8B9MSK8"/>
<feature type="region of interest" description="Disordered" evidence="8">
    <location>
        <begin position="821"/>
        <end position="859"/>
    </location>
</feature>
<evidence type="ECO:0000313" key="10">
    <source>
        <dbReference type="Ensembl" id="ENSANIP00000012660.1"/>
    </source>
</evidence>
<evidence type="ECO:0000256" key="1">
    <source>
        <dbReference type="ARBA" id="ARBA00022499"/>
    </source>
</evidence>
<dbReference type="InterPro" id="IPR057926">
    <property type="entry name" value="QRICH1_dom"/>
</dbReference>
<keyword evidence="4" id="KW-0677">Repeat</keyword>
<dbReference type="Ensembl" id="ENSANIT00000013108.1">
    <property type="protein sequence ID" value="ENSANIP00000012660.1"/>
    <property type="gene ID" value="ENSANIG00000008547.1"/>
</dbReference>
<evidence type="ECO:0000256" key="8">
    <source>
        <dbReference type="SAM" id="MobiDB-lite"/>
    </source>
</evidence>
<dbReference type="InterPro" id="IPR051284">
    <property type="entry name" value="ZnF_MYMT-QRICH1"/>
</dbReference>
<dbReference type="SUPFAM" id="SSF57716">
    <property type="entry name" value="Glucocorticoid receptor-like (DNA-binding domain)"/>
    <property type="match status" value="1"/>
</dbReference>
<dbReference type="Proteomes" id="UP000694541">
    <property type="component" value="Unplaced"/>
</dbReference>
<feature type="domain" description="TRASH" evidence="9">
    <location>
        <begin position="338"/>
        <end position="373"/>
    </location>
</feature>
<feature type="domain" description="TRASH" evidence="9">
    <location>
        <begin position="439"/>
        <end position="475"/>
    </location>
</feature>
<feature type="domain" description="TRASH" evidence="9">
    <location>
        <begin position="527"/>
        <end position="562"/>
    </location>
</feature>
<keyword evidence="7" id="KW-0832">Ubl conjugation</keyword>
<keyword evidence="5" id="KW-0863">Zinc-finger</keyword>
<feature type="region of interest" description="Disordered" evidence="8">
    <location>
        <begin position="186"/>
        <end position="218"/>
    </location>
</feature>
<dbReference type="Pfam" id="PF12012">
    <property type="entry name" value="DUF3504"/>
    <property type="match status" value="1"/>
</dbReference>
<reference evidence="10" key="2">
    <citation type="submission" date="2025-09" db="UniProtKB">
        <authorList>
            <consortium name="Ensembl"/>
        </authorList>
    </citation>
    <scope>IDENTIFICATION</scope>
</reference>
<reference evidence="10" key="1">
    <citation type="submission" date="2025-08" db="UniProtKB">
        <authorList>
            <consortium name="Ensembl"/>
        </authorList>
    </citation>
    <scope>IDENTIFICATION</scope>
</reference>
<evidence type="ECO:0000256" key="7">
    <source>
        <dbReference type="ARBA" id="ARBA00022843"/>
    </source>
</evidence>
<dbReference type="GO" id="GO:0008270">
    <property type="term" value="F:zinc ion binding"/>
    <property type="evidence" value="ECO:0007669"/>
    <property type="project" value="UniProtKB-KW"/>
</dbReference>